<evidence type="ECO:0000313" key="1">
    <source>
        <dbReference type="EMBL" id="MDQ0275157.1"/>
    </source>
</evidence>
<dbReference type="GO" id="GO:0004674">
    <property type="term" value="F:protein serine/threonine kinase activity"/>
    <property type="evidence" value="ECO:0007669"/>
    <property type="project" value="UniProtKB-EC"/>
</dbReference>
<comment type="caution">
    <text evidence="1">The sequence shown here is derived from an EMBL/GenBank/DDBJ whole genome shotgun (WGS) entry which is preliminary data.</text>
</comment>
<protein>
    <submittedName>
        <fullName evidence="1">Serine/threonine-protein kinase RsbW</fullName>
        <ecNumber evidence="1">2.7.11.1</ecNumber>
    </submittedName>
</protein>
<accession>A0ABU0AV67</accession>
<name>A0ABU0AV67_9FIRM</name>
<organism evidence="1 2">
    <name type="scientific">Peptoniphilus koenoeneniae</name>
    <dbReference type="NCBI Taxonomy" id="507751"/>
    <lineage>
        <taxon>Bacteria</taxon>
        <taxon>Bacillati</taxon>
        <taxon>Bacillota</taxon>
        <taxon>Tissierellia</taxon>
        <taxon>Tissierellales</taxon>
        <taxon>Peptoniphilaceae</taxon>
        <taxon>Peptoniphilus</taxon>
    </lineage>
</organism>
<dbReference type="Proteomes" id="UP001236559">
    <property type="component" value="Unassembled WGS sequence"/>
</dbReference>
<dbReference type="EMBL" id="JAUSTN010000005">
    <property type="protein sequence ID" value="MDQ0275157.1"/>
    <property type="molecule type" value="Genomic_DNA"/>
</dbReference>
<dbReference type="RefSeq" id="WP_307495171.1">
    <property type="nucleotide sequence ID" value="NZ_JAUSTN010000005.1"/>
</dbReference>
<keyword evidence="2" id="KW-1185">Reference proteome</keyword>
<sequence>MDKIKISIPQKIEYYSSVRLFISGILSNFDFDVEYIEDYKMAVTEGLNISKIQGKLENIEIELDIEENYIMTFIKGIEENFKEEEIEMSKLIIESLIDKVIFEADGIKLIKIRE</sequence>
<gene>
    <name evidence="1" type="ORF">J2S72_001181</name>
</gene>
<keyword evidence="1" id="KW-0808">Transferase</keyword>
<proteinExistence type="predicted"/>
<dbReference type="EC" id="2.7.11.1" evidence="1"/>
<keyword evidence="1" id="KW-0418">Kinase</keyword>
<reference evidence="1 2" key="1">
    <citation type="submission" date="2023-07" db="EMBL/GenBank/DDBJ databases">
        <title>Genomic Encyclopedia of Type Strains, Phase IV (KMG-IV): sequencing the most valuable type-strain genomes for metagenomic binning, comparative biology and taxonomic classification.</title>
        <authorList>
            <person name="Goeker M."/>
        </authorList>
    </citation>
    <scope>NUCLEOTIDE SEQUENCE [LARGE SCALE GENOMIC DNA]</scope>
    <source>
        <strain evidence="1 2">DSM 22616</strain>
    </source>
</reference>
<evidence type="ECO:0000313" key="2">
    <source>
        <dbReference type="Proteomes" id="UP001236559"/>
    </source>
</evidence>